<dbReference type="PROSITE" id="PS00674">
    <property type="entry name" value="AAA"/>
    <property type="match status" value="1"/>
</dbReference>
<dbReference type="PANTHER" id="PTHR23077">
    <property type="entry name" value="AAA-FAMILY ATPASE"/>
    <property type="match status" value="1"/>
</dbReference>
<dbReference type="InterPro" id="IPR027417">
    <property type="entry name" value="P-loop_NTPase"/>
</dbReference>
<dbReference type="GO" id="GO:0005524">
    <property type="term" value="F:ATP binding"/>
    <property type="evidence" value="ECO:0007669"/>
    <property type="project" value="UniProtKB-KW"/>
</dbReference>
<organism evidence="3 4">
    <name type="scientific">Sinimarinibacterium flocculans</name>
    <dbReference type="NCBI Taxonomy" id="985250"/>
    <lineage>
        <taxon>Bacteria</taxon>
        <taxon>Pseudomonadati</taxon>
        <taxon>Pseudomonadota</taxon>
        <taxon>Gammaproteobacteria</taxon>
        <taxon>Nevskiales</taxon>
        <taxon>Nevskiaceae</taxon>
        <taxon>Sinimarinibacterium</taxon>
    </lineage>
</organism>
<protein>
    <submittedName>
        <fullName evidence="3">ATPase family protein associated with various cellular activities (AAA)</fullName>
    </submittedName>
</protein>
<dbReference type="Proteomes" id="UP000248330">
    <property type="component" value="Unassembled WGS sequence"/>
</dbReference>
<dbReference type="SUPFAM" id="SSF52540">
    <property type="entry name" value="P-loop containing nucleoside triphosphate hydrolases"/>
    <property type="match status" value="1"/>
</dbReference>
<comment type="similarity">
    <text evidence="1">Belongs to the AAA ATPase family.</text>
</comment>
<evidence type="ECO:0000313" key="4">
    <source>
        <dbReference type="Proteomes" id="UP000248330"/>
    </source>
</evidence>
<keyword evidence="1" id="KW-0547">Nucleotide-binding</keyword>
<dbReference type="InterPro" id="IPR050168">
    <property type="entry name" value="AAA_ATPase_domain"/>
</dbReference>
<dbReference type="AlphaFoldDB" id="A0A318E4A8"/>
<evidence type="ECO:0000256" key="1">
    <source>
        <dbReference type="RuleBase" id="RU003651"/>
    </source>
</evidence>
<dbReference type="InterPro" id="IPR003593">
    <property type="entry name" value="AAA+_ATPase"/>
</dbReference>
<dbReference type="EMBL" id="QICN01000019">
    <property type="protein sequence ID" value="PXV63216.1"/>
    <property type="molecule type" value="Genomic_DNA"/>
</dbReference>
<dbReference type="InterPro" id="IPR003959">
    <property type="entry name" value="ATPase_AAA_core"/>
</dbReference>
<proteinExistence type="inferred from homology"/>
<comment type="caution">
    <text evidence="3">The sequence shown here is derived from an EMBL/GenBank/DDBJ whole genome shotgun (WGS) entry which is preliminary data.</text>
</comment>
<dbReference type="Pfam" id="PF00004">
    <property type="entry name" value="AAA"/>
    <property type="match status" value="1"/>
</dbReference>
<dbReference type="Gene3D" id="3.40.50.300">
    <property type="entry name" value="P-loop containing nucleotide triphosphate hydrolases"/>
    <property type="match status" value="1"/>
</dbReference>
<reference evidence="3 4" key="1">
    <citation type="submission" date="2018-04" db="EMBL/GenBank/DDBJ databases">
        <title>Genomic Encyclopedia of Type Strains, Phase IV (KMG-IV): sequencing the most valuable type-strain genomes for metagenomic binning, comparative biology and taxonomic classification.</title>
        <authorList>
            <person name="Goeker M."/>
        </authorList>
    </citation>
    <scope>NUCLEOTIDE SEQUENCE [LARGE SCALE GENOMIC DNA]</scope>
    <source>
        <strain evidence="3 4">DSM 104150</strain>
    </source>
</reference>
<evidence type="ECO:0000259" key="2">
    <source>
        <dbReference type="SMART" id="SM00382"/>
    </source>
</evidence>
<dbReference type="CDD" id="cd19481">
    <property type="entry name" value="RecA-like_protease"/>
    <property type="match status" value="1"/>
</dbReference>
<accession>A0A318E4A8</accession>
<dbReference type="OrthoDB" id="9809379at2"/>
<keyword evidence="4" id="KW-1185">Reference proteome</keyword>
<dbReference type="InterPro" id="IPR003960">
    <property type="entry name" value="ATPase_AAA_CS"/>
</dbReference>
<dbReference type="GO" id="GO:0016887">
    <property type="term" value="F:ATP hydrolysis activity"/>
    <property type="evidence" value="ECO:0007669"/>
    <property type="project" value="InterPro"/>
</dbReference>
<gene>
    <name evidence="3" type="ORF">C8D93_1198</name>
</gene>
<dbReference type="RefSeq" id="WP_110266992.1">
    <property type="nucleotide sequence ID" value="NZ_CAWNXA010000019.1"/>
</dbReference>
<dbReference type="SMART" id="SM00382">
    <property type="entry name" value="AAA"/>
    <property type="match status" value="1"/>
</dbReference>
<feature type="domain" description="AAA+ ATPase" evidence="2">
    <location>
        <begin position="258"/>
        <end position="393"/>
    </location>
</feature>
<name>A0A318E4A8_9GAMM</name>
<sequence>MALDAWLPIGFKLPDGAKVRAALFEGTDWQIYETMGGGRALVVLDTLAQHWLEAGLIEDGTLNASQFGDRQLRSISCGPSQTLCPVSDAKSPDNKAEALSFALALKATRDIDADSPLQDALYVEKITRLLPTYSISSRTGDDVVLGYWLTGGTNIPATSFRRLRQSMSWLGAGHLKDVVQAAGFEVAEIIPLERKPATPAEKTEAAPAEKVEQVKHAEPEPNKVFELAGRPELAAFFNEHIVDIILHRDRYKSLGIEFPSAVILHGPPGCGKTFAVDRLVDFLGWPSFQIDASSVASPYIHETSKKVAQVFDKAMENAPSVLVIDEMEAFLADREMGSGHHRVEEVAEFLRRIPEAVKNDVLIIAMTNRIDMIDPAIQRRGRFDHVIKVDFASEVEVQSLLDKLLSSLPKESDVDSKPLAMELAGRPLSDVSFVVREGARLAARSGKDRLDQASLLAALHSSPAREREGGETKRRIGFI</sequence>
<keyword evidence="1" id="KW-0067">ATP-binding</keyword>
<evidence type="ECO:0000313" key="3">
    <source>
        <dbReference type="EMBL" id="PXV63216.1"/>
    </source>
</evidence>